<keyword evidence="1" id="KW-0547">Nucleotide-binding</keyword>
<dbReference type="GO" id="GO:0016787">
    <property type="term" value="F:hydrolase activity"/>
    <property type="evidence" value="ECO:0007669"/>
    <property type="project" value="UniProtKB-KW"/>
</dbReference>
<dbReference type="Gene3D" id="3.30.1360.40">
    <property type="match status" value="1"/>
</dbReference>
<keyword evidence="4" id="KW-1133">Transmembrane helix</keyword>
<dbReference type="SUPFAM" id="SSF50891">
    <property type="entry name" value="Cyclophilin-like"/>
    <property type="match status" value="1"/>
</dbReference>
<sequence>MKRYQLVPVGDQAISIEFPNEINPQVNLRLQALARIIIQSKLAGVQAVIPAYHTLMVTYDAMTTTLASLEHQLKQLIDDQLTAPLPPRRTLFIPVCYEEPYGPDLADVADYAGISAADVIKKHTEKSYLIYFLGFLPGFAYMASVDKQIAMPRLSKPRVKIPAGSVGIAGIQTGFYPVTSPGGWRLIGKTPLTLYRPDAPEPFYHAGDEIKFEAIDKPTFKAIKQADQLGHYQVKVVSENA</sequence>
<evidence type="ECO:0000256" key="1">
    <source>
        <dbReference type="ARBA" id="ARBA00022741"/>
    </source>
</evidence>
<keyword evidence="4" id="KW-0812">Transmembrane</keyword>
<evidence type="ECO:0000256" key="4">
    <source>
        <dbReference type="SAM" id="Phobius"/>
    </source>
</evidence>
<dbReference type="Proteomes" id="UP000604765">
    <property type="component" value="Unassembled WGS sequence"/>
</dbReference>
<proteinExistence type="predicted"/>
<dbReference type="SMART" id="SM00796">
    <property type="entry name" value="AHS1"/>
    <property type="match status" value="1"/>
</dbReference>
<evidence type="ECO:0000256" key="2">
    <source>
        <dbReference type="ARBA" id="ARBA00022801"/>
    </source>
</evidence>
<feature type="domain" description="Carboxyltransferase" evidence="5">
    <location>
        <begin position="4"/>
        <end position="205"/>
    </location>
</feature>
<evidence type="ECO:0000259" key="5">
    <source>
        <dbReference type="SMART" id="SM00796"/>
    </source>
</evidence>
<dbReference type="Pfam" id="PF02682">
    <property type="entry name" value="CT_C_D"/>
    <property type="match status" value="1"/>
</dbReference>
<keyword evidence="2 6" id="KW-0378">Hydrolase</keyword>
<protein>
    <submittedName>
        <fullName evidence="6">Allophanate hydrolase</fullName>
    </submittedName>
</protein>
<evidence type="ECO:0000256" key="3">
    <source>
        <dbReference type="ARBA" id="ARBA00022840"/>
    </source>
</evidence>
<evidence type="ECO:0000313" key="7">
    <source>
        <dbReference type="Proteomes" id="UP000604765"/>
    </source>
</evidence>
<keyword evidence="3" id="KW-0067">ATP-binding</keyword>
<dbReference type="RefSeq" id="WP_203629468.1">
    <property type="nucleotide sequence ID" value="NZ_BNJR01000008.1"/>
</dbReference>
<dbReference type="SUPFAM" id="SSF160467">
    <property type="entry name" value="PH0987 N-terminal domain-like"/>
    <property type="match status" value="1"/>
</dbReference>
<feature type="transmembrane region" description="Helical" evidence="4">
    <location>
        <begin position="128"/>
        <end position="145"/>
    </location>
</feature>
<organism evidence="6 7">
    <name type="scientific">Lentilactobacillus fungorum</name>
    <dbReference type="NCBI Taxonomy" id="2201250"/>
    <lineage>
        <taxon>Bacteria</taxon>
        <taxon>Bacillati</taxon>
        <taxon>Bacillota</taxon>
        <taxon>Bacilli</taxon>
        <taxon>Lactobacillales</taxon>
        <taxon>Lactobacillaceae</taxon>
        <taxon>Lentilactobacillus</taxon>
    </lineage>
</organism>
<reference evidence="6 7" key="1">
    <citation type="journal article" date="2021" name="Int. J. Syst. Evol. Microbiol.">
        <title>Lentilactobacillus fungorum sp. nov., isolated from spent mushroom substrates.</title>
        <authorList>
            <person name="Tohno M."/>
            <person name="Tanizawa Y."/>
            <person name="Kojima Y."/>
            <person name="Sakamoto M."/>
            <person name="Ohkuma M."/>
            <person name="Kobayashi H."/>
        </authorList>
    </citation>
    <scope>NUCLEOTIDE SEQUENCE [LARGE SCALE GENOMIC DNA]</scope>
    <source>
        <strain evidence="6 7">YK48G</strain>
    </source>
</reference>
<dbReference type="InterPro" id="IPR010016">
    <property type="entry name" value="PxpB"/>
</dbReference>
<dbReference type="InterPro" id="IPR003833">
    <property type="entry name" value="CT_C_D"/>
</dbReference>
<dbReference type="NCBIfam" id="TIGR00370">
    <property type="entry name" value="5-oxoprolinase subunit PxpB"/>
    <property type="match status" value="1"/>
</dbReference>
<name>A0ABQ3VXJ7_9LACO</name>
<dbReference type="EMBL" id="BNJR01000008">
    <property type="protein sequence ID" value="GHP13423.1"/>
    <property type="molecule type" value="Genomic_DNA"/>
</dbReference>
<evidence type="ECO:0000313" key="6">
    <source>
        <dbReference type="EMBL" id="GHP13423.1"/>
    </source>
</evidence>
<dbReference type="PANTHER" id="PTHR34698:SF2">
    <property type="entry name" value="5-OXOPROLINASE SUBUNIT B"/>
    <property type="match status" value="1"/>
</dbReference>
<dbReference type="InterPro" id="IPR029000">
    <property type="entry name" value="Cyclophilin-like_dom_sf"/>
</dbReference>
<dbReference type="Gene3D" id="2.40.100.10">
    <property type="entry name" value="Cyclophilin-like"/>
    <property type="match status" value="1"/>
</dbReference>
<accession>A0ABQ3VXJ7</accession>
<dbReference type="PANTHER" id="PTHR34698">
    <property type="entry name" value="5-OXOPROLINASE SUBUNIT B"/>
    <property type="match status" value="1"/>
</dbReference>
<keyword evidence="7" id="KW-1185">Reference proteome</keyword>
<keyword evidence="4" id="KW-0472">Membrane</keyword>
<comment type="caution">
    <text evidence="6">The sequence shown here is derived from an EMBL/GenBank/DDBJ whole genome shotgun (WGS) entry which is preliminary data.</text>
</comment>
<gene>
    <name evidence="6" type="ORF">YK48G_08480</name>
</gene>